<dbReference type="GO" id="GO:0002098">
    <property type="term" value="P:tRNA wobble uridine modification"/>
    <property type="evidence" value="ECO:0007669"/>
    <property type="project" value="TreeGrafter"/>
</dbReference>
<dbReference type="InterPro" id="IPR031168">
    <property type="entry name" value="G_TrmE"/>
</dbReference>
<dbReference type="PANTHER" id="PTHR42714">
    <property type="entry name" value="TRNA MODIFICATION GTPASE GTPBP3"/>
    <property type="match status" value="1"/>
</dbReference>
<evidence type="ECO:0000259" key="5">
    <source>
        <dbReference type="Pfam" id="PF12631"/>
    </source>
</evidence>
<protein>
    <submittedName>
        <fullName evidence="6">Uncharacterized protein</fullName>
    </submittedName>
</protein>
<dbReference type="Pfam" id="PF10396">
    <property type="entry name" value="TrmE_N"/>
    <property type="match status" value="1"/>
</dbReference>
<dbReference type="CDD" id="cd14858">
    <property type="entry name" value="TrmE_N"/>
    <property type="match status" value="1"/>
</dbReference>
<keyword evidence="7" id="KW-1185">Reference proteome</keyword>
<evidence type="ECO:0000313" key="7">
    <source>
        <dbReference type="Proteomes" id="UP000316270"/>
    </source>
</evidence>
<dbReference type="HAMAP" id="MF_00379">
    <property type="entry name" value="GTPase_MnmE"/>
    <property type="match status" value="1"/>
</dbReference>
<dbReference type="InterPro" id="IPR004520">
    <property type="entry name" value="GTPase_MnmE"/>
</dbReference>
<evidence type="ECO:0000259" key="3">
    <source>
        <dbReference type="Pfam" id="PF01926"/>
    </source>
</evidence>
<dbReference type="STRING" id="50376.A0A517LN41"/>
<dbReference type="InterPro" id="IPR027266">
    <property type="entry name" value="TrmE/GcvT-like"/>
</dbReference>
<dbReference type="Proteomes" id="UP000316270">
    <property type="component" value="Chromosome 16"/>
</dbReference>
<accession>A0A517LN41</accession>
<dbReference type="GO" id="GO:0030488">
    <property type="term" value="P:tRNA methylation"/>
    <property type="evidence" value="ECO:0007669"/>
    <property type="project" value="TreeGrafter"/>
</dbReference>
<feature type="domain" description="G" evidence="3">
    <location>
        <begin position="319"/>
        <end position="452"/>
    </location>
</feature>
<dbReference type="GO" id="GO:0005525">
    <property type="term" value="F:GTP binding"/>
    <property type="evidence" value="ECO:0007669"/>
    <property type="project" value="UniProtKB-KW"/>
</dbReference>
<evidence type="ECO:0000313" key="6">
    <source>
        <dbReference type="EMBL" id="QDS77062.1"/>
    </source>
</evidence>
<proteinExistence type="inferred from homology"/>
<keyword evidence="2" id="KW-0342">GTP-binding</keyword>
<name>A0A517LN41_9PEZI</name>
<evidence type="ECO:0000259" key="4">
    <source>
        <dbReference type="Pfam" id="PF10396"/>
    </source>
</evidence>
<dbReference type="InterPro" id="IPR025867">
    <property type="entry name" value="MnmE_helical"/>
</dbReference>
<dbReference type="GO" id="GO:0003924">
    <property type="term" value="F:GTPase activity"/>
    <property type="evidence" value="ECO:0007669"/>
    <property type="project" value="InterPro"/>
</dbReference>
<organism evidence="6 7">
    <name type="scientific">Venturia effusa</name>
    <dbReference type="NCBI Taxonomy" id="50376"/>
    <lineage>
        <taxon>Eukaryota</taxon>
        <taxon>Fungi</taxon>
        <taxon>Dikarya</taxon>
        <taxon>Ascomycota</taxon>
        <taxon>Pezizomycotina</taxon>
        <taxon>Dothideomycetes</taxon>
        <taxon>Pleosporomycetidae</taxon>
        <taxon>Venturiales</taxon>
        <taxon>Venturiaceae</taxon>
        <taxon>Venturia</taxon>
    </lineage>
</organism>
<dbReference type="InterPro" id="IPR027417">
    <property type="entry name" value="P-loop_NTPase"/>
</dbReference>
<dbReference type="CDD" id="cd04164">
    <property type="entry name" value="trmE"/>
    <property type="match status" value="1"/>
</dbReference>
<feature type="domain" description="MnmE helical" evidence="5">
    <location>
        <begin position="219"/>
        <end position="632"/>
    </location>
</feature>
<keyword evidence="1" id="KW-0547">Nucleotide-binding</keyword>
<evidence type="ECO:0000256" key="2">
    <source>
        <dbReference type="ARBA" id="ARBA00023134"/>
    </source>
</evidence>
<dbReference type="InterPro" id="IPR027368">
    <property type="entry name" value="MnmE_dom2"/>
</dbReference>
<dbReference type="Gene3D" id="3.40.50.300">
    <property type="entry name" value="P-loop containing nucleotide triphosphate hydrolases"/>
    <property type="match status" value="1"/>
</dbReference>
<dbReference type="SUPFAM" id="SSF103025">
    <property type="entry name" value="Folate-binding domain"/>
    <property type="match status" value="1"/>
</dbReference>
<dbReference type="InterPro" id="IPR018948">
    <property type="entry name" value="GTP-bd_TrmE_N"/>
</dbReference>
<dbReference type="SUPFAM" id="SSF52540">
    <property type="entry name" value="P-loop containing nucleoside triphosphate hydrolases"/>
    <property type="match status" value="1"/>
</dbReference>
<dbReference type="EMBL" id="CP042200">
    <property type="protein sequence ID" value="QDS77062.1"/>
    <property type="molecule type" value="Genomic_DNA"/>
</dbReference>
<dbReference type="AlphaFoldDB" id="A0A517LN41"/>
<dbReference type="InterPro" id="IPR006073">
    <property type="entry name" value="GTP-bd"/>
</dbReference>
<reference evidence="6 7" key="1">
    <citation type="submission" date="2019-07" db="EMBL/GenBank/DDBJ databases">
        <title>Finished genome of Venturia effusa.</title>
        <authorList>
            <person name="Young C.A."/>
            <person name="Cox M.P."/>
            <person name="Ganley A.R.D."/>
            <person name="David W.J."/>
        </authorList>
    </citation>
    <scope>NUCLEOTIDE SEQUENCE [LARGE SCALE GENOMIC DNA]</scope>
    <source>
        <strain evidence="7">albino</strain>
    </source>
</reference>
<evidence type="ECO:0000256" key="1">
    <source>
        <dbReference type="ARBA" id="ARBA00022741"/>
    </source>
</evidence>
<dbReference type="GO" id="GO:0005739">
    <property type="term" value="C:mitochondrion"/>
    <property type="evidence" value="ECO:0007669"/>
    <property type="project" value="TreeGrafter"/>
</dbReference>
<dbReference type="Gene3D" id="1.20.120.430">
    <property type="entry name" value="tRNA modification GTPase MnmE domain 2"/>
    <property type="match status" value="1"/>
</dbReference>
<dbReference type="Gene3D" id="3.30.1360.120">
    <property type="entry name" value="Probable tRNA modification gtpase trme, domain 1"/>
    <property type="match status" value="1"/>
</dbReference>
<sequence length="635" mass="69209">MRPALPRGCHRLLSRNLCWPSRNSKPLFEIPFIQIGSTIRSLSTPHTLRQNDILLPSEDTIFALSSAPGRAAIAVLRISGPACVEIYQALCPSKPLPKPRYATVRTLYAPTQKNKSFVFDPNFASGDGLKHKDTEVLDSEALVLYFPGPKTVTGEDILELHIHGGPATVKAVLGAIPECLPGRIETQKWSGMETEGNTVRYAEAGEFTKRAFMNNRLNLTQVEALGDVLAANTEQQRKLSIRGITGALAKNYEAWRKQLLYARGELEALIDFSEDQHFDESPAVLAQSVARQVKILVGSLEKHVSNAVRGELLRNGISIALLGAPNAGKSSLLNRIVGREAAIVSREAGTTRDVVEVGLDIGGYLCRVGDMAGLRTNIEGRGAGEAGVIGIVEEEGIKRAKVRALESDLVICVFNVEQLAGERPRIVLDEEVLRTAEQCLAVGIQVVIVVNKCDHLKSDSNTHVDSDAVKAMRENLRGTLLERIPTWFVSCKEDKGITTMLEGFTETFARMTSALSPESGEEDVSVWQESLGASERHKLLLQECLHHLKRFLAEVPATLSPTHAHAHMEAASRAEDMYVMSTEDGADDENEVDVVLAAESLRAAADCLARITGREVAGDVEEVLGVVFEKFCVGK</sequence>
<feature type="domain" description="GTP-binding protein TrmE N-terminal" evidence="4">
    <location>
        <begin position="60"/>
        <end position="216"/>
    </location>
</feature>
<dbReference type="SUPFAM" id="SSF116878">
    <property type="entry name" value="TrmE connector domain"/>
    <property type="match status" value="1"/>
</dbReference>
<dbReference type="OrthoDB" id="188276at2759"/>
<gene>
    <name evidence="6" type="ORF">FKW77_007143</name>
</gene>
<dbReference type="PANTHER" id="PTHR42714:SF2">
    <property type="entry name" value="TRNA MODIFICATION GTPASE GTPBP3, MITOCHONDRIAL"/>
    <property type="match status" value="1"/>
</dbReference>
<dbReference type="Pfam" id="PF01926">
    <property type="entry name" value="MMR_HSR1"/>
    <property type="match status" value="1"/>
</dbReference>
<dbReference type="Pfam" id="PF12631">
    <property type="entry name" value="MnmE_helical"/>
    <property type="match status" value="1"/>
</dbReference>